<dbReference type="PROSITE" id="PS50893">
    <property type="entry name" value="ABC_TRANSPORTER_2"/>
    <property type="match status" value="1"/>
</dbReference>
<reference evidence="5 6" key="1">
    <citation type="submission" date="2021-05" db="EMBL/GenBank/DDBJ databases">
        <title>Phylogenetic classification of ten novel species belonging to the genus Bifidobacterium comprising B. colchicus sp. nov., B. abeli sp. nov., B. bicoloris sp. nov., B. guerezis sp. nov., B. rosaliae sp. nov., B. santillanensis sp. nov., B. argentati sp. nov., B. amazzoni sp. nov., B. pluviali sp. nov., and B. pinnaculum sp. nov.</title>
        <authorList>
            <person name="Lugli G.A."/>
            <person name="Ruiz Garcia L."/>
            <person name="Margolles A."/>
            <person name="Ventura M."/>
        </authorList>
    </citation>
    <scope>NUCLEOTIDE SEQUENCE [LARGE SCALE GENOMIC DNA]</scope>
    <source>
        <strain evidence="5 6">82T10</strain>
    </source>
</reference>
<dbReference type="PANTHER" id="PTHR43158:SF5">
    <property type="entry name" value="ABC TRANSPORTER, ATP-BINDING PROTEIN"/>
    <property type="match status" value="1"/>
</dbReference>
<evidence type="ECO:0000313" key="5">
    <source>
        <dbReference type="EMBL" id="MBW3091593.1"/>
    </source>
</evidence>
<dbReference type="PANTHER" id="PTHR43158">
    <property type="entry name" value="SKFA PEPTIDE EXPORT ATP-BINDING PROTEIN SKFE"/>
    <property type="match status" value="1"/>
</dbReference>
<evidence type="ECO:0000256" key="2">
    <source>
        <dbReference type="ARBA" id="ARBA00022840"/>
    </source>
</evidence>
<dbReference type="Pfam" id="PF00005">
    <property type="entry name" value="ABC_tran"/>
    <property type="match status" value="1"/>
</dbReference>
<comment type="caution">
    <text evidence="5">The sequence shown here is derived from an EMBL/GenBank/DDBJ whole genome shotgun (WGS) entry which is preliminary data.</text>
</comment>
<proteinExistence type="predicted"/>
<feature type="region of interest" description="Disordered" evidence="3">
    <location>
        <begin position="290"/>
        <end position="334"/>
    </location>
</feature>
<dbReference type="InterPro" id="IPR003439">
    <property type="entry name" value="ABC_transporter-like_ATP-bd"/>
</dbReference>
<feature type="domain" description="ABC transporter" evidence="4">
    <location>
        <begin position="3"/>
        <end position="233"/>
    </location>
</feature>
<dbReference type="GO" id="GO:0005524">
    <property type="term" value="F:ATP binding"/>
    <property type="evidence" value="ECO:0007669"/>
    <property type="project" value="UniProtKB-KW"/>
</dbReference>
<accession>A0ABS6WC28</accession>
<dbReference type="RefSeq" id="WP_219057712.1">
    <property type="nucleotide sequence ID" value="NZ_JAHBBH010000002.1"/>
</dbReference>
<organism evidence="5 6">
    <name type="scientific">Bifidobacterium miconis</name>
    <dbReference type="NCBI Taxonomy" id="2834435"/>
    <lineage>
        <taxon>Bacteria</taxon>
        <taxon>Bacillati</taxon>
        <taxon>Actinomycetota</taxon>
        <taxon>Actinomycetes</taxon>
        <taxon>Bifidobacteriales</taxon>
        <taxon>Bifidobacteriaceae</taxon>
        <taxon>Bifidobacterium</taxon>
    </lineage>
</organism>
<gene>
    <name evidence="5" type="ORF">KIH79_01220</name>
</gene>
<evidence type="ECO:0000256" key="3">
    <source>
        <dbReference type="SAM" id="MobiDB-lite"/>
    </source>
</evidence>
<evidence type="ECO:0000256" key="1">
    <source>
        <dbReference type="ARBA" id="ARBA00022741"/>
    </source>
</evidence>
<keyword evidence="2 5" id="KW-0067">ATP-binding</keyword>
<keyword evidence="1" id="KW-0547">Nucleotide-binding</keyword>
<evidence type="ECO:0000313" key="6">
    <source>
        <dbReference type="Proteomes" id="UP000700815"/>
    </source>
</evidence>
<keyword evidence="6" id="KW-1185">Reference proteome</keyword>
<dbReference type="Proteomes" id="UP000700815">
    <property type="component" value="Unassembled WGS sequence"/>
</dbReference>
<evidence type="ECO:0000259" key="4">
    <source>
        <dbReference type="PROSITE" id="PS50893"/>
    </source>
</evidence>
<dbReference type="EMBL" id="JAHBBH010000002">
    <property type="protein sequence ID" value="MBW3091593.1"/>
    <property type="molecule type" value="Genomic_DNA"/>
</dbReference>
<dbReference type="SMART" id="SM00382">
    <property type="entry name" value="AAA"/>
    <property type="match status" value="1"/>
</dbReference>
<name>A0ABS6WC28_9BIFI</name>
<protein>
    <submittedName>
        <fullName evidence="5">ABC transporter ATP-binding protein</fullName>
    </submittedName>
</protein>
<dbReference type="InterPro" id="IPR003593">
    <property type="entry name" value="AAA+_ATPase"/>
</dbReference>
<sequence>MSLTITNLTKTYGAGVNAGARPALDRVSLALQPAIYGLFGRNGAGKSTLMSLIANRLLPTSGTVMLDGTNVRDNEAAQGRIYLANETRPFLWPVRLGTIFRREERYYGGFDHGFAARMLAAFGVEPGKAYGNLSLGQRHIVQLVAALCVPVDVLLLDEPVLGLDAANRELFYRFLLETYASRPHVIVVSTHLIDEIAHVIERAIILDHGCVADEFAAESVGSRATVLVGDSNAVGDFVDEAGLSVLARESMGKLSGVTVRGAIAADDLPEGIVASGLGLQDYVIRSTGGAADGAGETESASSSRGAANGTANKTTNATARDAACDAAAATDEKE</sequence>